<name>A0A0D7BD87_9AGAR</name>
<keyword evidence="1" id="KW-1133">Transmembrane helix</keyword>
<evidence type="ECO:0000256" key="1">
    <source>
        <dbReference type="SAM" id="Phobius"/>
    </source>
</evidence>
<reference evidence="2 3" key="1">
    <citation type="journal article" date="2015" name="Fungal Genet. Biol.">
        <title>Evolution of novel wood decay mechanisms in Agaricales revealed by the genome sequences of Fistulina hepatica and Cylindrobasidium torrendii.</title>
        <authorList>
            <person name="Floudas D."/>
            <person name="Held B.W."/>
            <person name="Riley R."/>
            <person name="Nagy L.G."/>
            <person name="Koehler G."/>
            <person name="Ransdell A.S."/>
            <person name="Younus H."/>
            <person name="Chow J."/>
            <person name="Chiniquy J."/>
            <person name="Lipzen A."/>
            <person name="Tritt A."/>
            <person name="Sun H."/>
            <person name="Haridas S."/>
            <person name="LaButti K."/>
            <person name="Ohm R.A."/>
            <person name="Kues U."/>
            <person name="Blanchette R.A."/>
            <person name="Grigoriev I.V."/>
            <person name="Minto R.E."/>
            <person name="Hibbett D.S."/>
        </authorList>
    </citation>
    <scope>NUCLEOTIDE SEQUENCE [LARGE SCALE GENOMIC DNA]</scope>
    <source>
        <strain evidence="2 3">FP15055 ss-10</strain>
    </source>
</reference>
<dbReference type="EMBL" id="KN880502">
    <property type="protein sequence ID" value="KIY68458.1"/>
    <property type="molecule type" value="Genomic_DNA"/>
</dbReference>
<protein>
    <submittedName>
        <fullName evidence="2">Uncharacterized protein</fullName>
    </submittedName>
</protein>
<organism evidence="2 3">
    <name type="scientific">Cylindrobasidium torrendii FP15055 ss-10</name>
    <dbReference type="NCBI Taxonomy" id="1314674"/>
    <lineage>
        <taxon>Eukaryota</taxon>
        <taxon>Fungi</taxon>
        <taxon>Dikarya</taxon>
        <taxon>Basidiomycota</taxon>
        <taxon>Agaricomycotina</taxon>
        <taxon>Agaricomycetes</taxon>
        <taxon>Agaricomycetidae</taxon>
        <taxon>Agaricales</taxon>
        <taxon>Marasmiineae</taxon>
        <taxon>Physalacriaceae</taxon>
        <taxon>Cylindrobasidium</taxon>
    </lineage>
</organism>
<evidence type="ECO:0000313" key="2">
    <source>
        <dbReference type="EMBL" id="KIY68458.1"/>
    </source>
</evidence>
<keyword evidence="1" id="KW-0472">Membrane</keyword>
<proteinExistence type="predicted"/>
<keyword evidence="1" id="KW-0812">Transmembrane</keyword>
<dbReference type="OrthoDB" id="3038148at2759"/>
<accession>A0A0D7BD87</accession>
<gene>
    <name evidence="2" type="ORF">CYLTODRAFT_453518</name>
</gene>
<keyword evidence="3" id="KW-1185">Reference proteome</keyword>
<feature type="transmembrane region" description="Helical" evidence="1">
    <location>
        <begin position="66"/>
        <end position="87"/>
    </location>
</feature>
<sequence length="316" mass="34695">MSTNNLADCSREREIMINTEMAMTLTYGLYTVIFCQAMSRGFQLLKGGNTQQDIHSARRSKVNTNPAFFIAAIIMYALITAVVVIQWRTVADVVGPHGGNGQFLCDSAAAASIPIFLETVYRTYVVYGKTKKIVIVPALFTIAAAAFVIVVAVRLSFNMKGNRTALYDVVFGASALGVITWAYIAMSVFTTLYCSIAITARILHVRRLTGEPYGYSDALEMVAESSLLYTAVLLVTFILKFISARWGSRVAEGILLSVTGLCPTWILSRVLAGSSRPDESWTLDSDDTLAQERMSFNVNHNEDMAAYSPVHTRTAF</sequence>
<dbReference type="Proteomes" id="UP000054007">
    <property type="component" value="Unassembled WGS sequence"/>
</dbReference>
<feature type="transmembrane region" description="Helical" evidence="1">
    <location>
        <begin position="133"/>
        <end position="157"/>
    </location>
</feature>
<evidence type="ECO:0000313" key="3">
    <source>
        <dbReference type="Proteomes" id="UP000054007"/>
    </source>
</evidence>
<dbReference type="AlphaFoldDB" id="A0A0D7BD87"/>
<feature type="transmembrane region" description="Helical" evidence="1">
    <location>
        <begin position="222"/>
        <end position="242"/>
    </location>
</feature>
<feature type="transmembrane region" description="Helical" evidence="1">
    <location>
        <begin position="169"/>
        <end position="202"/>
    </location>
</feature>